<reference evidence="2" key="1">
    <citation type="journal article" date="2012" name="Proc. Natl. Acad. Sci. U.S.A.">
        <title>Antigenic diversity is generated by distinct evolutionary mechanisms in African trypanosome species.</title>
        <authorList>
            <person name="Jackson A.P."/>
            <person name="Berry A."/>
            <person name="Aslett M."/>
            <person name="Allison H.C."/>
            <person name="Burton P."/>
            <person name="Vavrova-Anderson J."/>
            <person name="Brown R."/>
            <person name="Browne H."/>
            <person name="Corton N."/>
            <person name="Hauser H."/>
            <person name="Gamble J."/>
            <person name="Gilderthorp R."/>
            <person name="Marcello L."/>
            <person name="McQuillan J."/>
            <person name="Otto T.D."/>
            <person name="Quail M.A."/>
            <person name="Sanders M.J."/>
            <person name="van Tonder A."/>
            <person name="Ginger M.L."/>
            <person name="Field M.C."/>
            <person name="Barry J.D."/>
            <person name="Hertz-Fowler C."/>
            <person name="Berriman M."/>
        </authorList>
    </citation>
    <scope>NUCLEOTIDE SEQUENCE</scope>
    <source>
        <strain evidence="2">IL3000</strain>
    </source>
</reference>
<name>G0UUX0_TRYCI</name>
<proteinExistence type="predicted"/>
<feature type="region of interest" description="Disordered" evidence="1">
    <location>
        <begin position="133"/>
        <end position="153"/>
    </location>
</feature>
<sequence length="340" mass="37010">MLYRMVATNIPLHIGAEEFYEYVRSHTSGNMVANALLITTPVRNPHDRDFCFKNGDIPKANRVAGCLPMSTGAAVVDYTSKEAAVAAQNVDFLVDGAVVALSAVGAVTTTGPRKEEDEGRSAYKQLQRGVGVALGCEPPSDRKRPRARDDEGEHEIGLRLVGIPTRIYGNFLEMHGISPRKVMGVVREPADATSPSSANGKSLCRSPVDLFYDVASALRRREMDELLSLRRISDEEIVISVTPEAGKTLLEQASNGIGLRVVAASISEESSGEENLEGNENIVFTLTVHKLRPQILVDGENLQLVKKHEVLRSMARIMELTNARAAGFIDLYGNVLLPKC</sequence>
<dbReference type="VEuPathDB" id="TriTrypDB:TcIL3000_9_5920"/>
<dbReference type="EMBL" id="HE575322">
    <property type="protein sequence ID" value="CCC93184.1"/>
    <property type="molecule type" value="Genomic_DNA"/>
</dbReference>
<accession>G0UUX0</accession>
<organism evidence="2">
    <name type="scientific">Trypanosoma congolense (strain IL3000)</name>
    <dbReference type="NCBI Taxonomy" id="1068625"/>
    <lineage>
        <taxon>Eukaryota</taxon>
        <taxon>Discoba</taxon>
        <taxon>Euglenozoa</taxon>
        <taxon>Kinetoplastea</taxon>
        <taxon>Metakinetoplastina</taxon>
        <taxon>Trypanosomatida</taxon>
        <taxon>Trypanosomatidae</taxon>
        <taxon>Trypanosoma</taxon>
        <taxon>Nannomonas</taxon>
    </lineage>
</organism>
<evidence type="ECO:0000313" key="2">
    <source>
        <dbReference type="EMBL" id="CCC93184.1"/>
    </source>
</evidence>
<evidence type="ECO:0000256" key="1">
    <source>
        <dbReference type="SAM" id="MobiDB-lite"/>
    </source>
</evidence>
<protein>
    <submittedName>
        <fullName evidence="2">Uncharacterized protein</fullName>
    </submittedName>
</protein>
<feature type="compositionally biased region" description="Basic and acidic residues" evidence="1">
    <location>
        <begin position="139"/>
        <end position="153"/>
    </location>
</feature>
<gene>
    <name evidence="2" type="ORF">TCIL3000_9_5920</name>
</gene>
<dbReference type="AlphaFoldDB" id="G0UUX0"/>